<name>A0A7C9F8M3_9BACT</name>
<organism evidence="2 3">
    <name type="scientific">Salmonirosea aquatica</name>
    <dbReference type="NCBI Taxonomy" id="2654236"/>
    <lineage>
        <taxon>Bacteria</taxon>
        <taxon>Pseudomonadati</taxon>
        <taxon>Bacteroidota</taxon>
        <taxon>Cytophagia</taxon>
        <taxon>Cytophagales</taxon>
        <taxon>Spirosomataceae</taxon>
        <taxon>Salmonirosea</taxon>
    </lineage>
</organism>
<dbReference type="Proteomes" id="UP000479293">
    <property type="component" value="Unassembled WGS sequence"/>
</dbReference>
<evidence type="ECO:0000313" key="3">
    <source>
        <dbReference type="Proteomes" id="UP000479293"/>
    </source>
</evidence>
<keyword evidence="3" id="KW-1185">Reference proteome</keyword>
<gene>
    <name evidence="2" type="ORF">GBK04_25400</name>
</gene>
<dbReference type="EMBL" id="WHLY01000002">
    <property type="protein sequence ID" value="MPR36586.1"/>
    <property type="molecule type" value="Genomic_DNA"/>
</dbReference>
<feature type="region of interest" description="Disordered" evidence="1">
    <location>
        <begin position="1"/>
        <end position="23"/>
    </location>
</feature>
<protein>
    <submittedName>
        <fullName evidence="2">Uncharacterized protein</fullName>
    </submittedName>
</protein>
<dbReference type="RefSeq" id="WP_152764628.1">
    <property type="nucleotide sequence ID" value="NZ_WHLY01000002.1"/>
</dbReference>
<proteinExistence type="predicted"/>
<reference evidence="2 3" key="1">
    <citation type="submission" date="2019-10" db="EMBL/GenBank/DDBJ databases">
        <title>Draft Genome Sequence of Cytophagaceae sp. SJW1-29.</title>
        <authorList>
            <person name="Choi A."/>
        </authorList>
    </citation>
    <scope>NUCLEOTIDE SEQUENCE [LARGE SCALE GENOMIC DNA]</scope>
    <source>
        <strain evidence="2 3">SJW1-29</strain>
    </source>
</reference>
<evidence type="ECO:0000313" key="2">
    <source>
        <dbReference type="EMBL" id="MPR36586.1"/>
    </source>
</evidence>
<accession>A0A7C9F8M3</accession>
<sequence length="77" mass="8546">MNLFGDHKPKPNAPSTPNDVKSPLAIGQRVELRHRPSKMGSDIVIPATVVAVSQPYCWVDTPHQKRLKVLQKHLTAV</sequence>
<dbReference type="AlphaFoldDB" id="A0A7C9F8M3"/>
<evidence type="ECO:0000256" key="1">
    <source>
        <dbReference type="SAM" id="MobiDB-lite"/>
    </source>
</evidence>
<comment type="caution">
    <text evidence="2">The sequence shown here is derived from an EMBL/GenBank/DDBJ whole genome shotgun (WGS) entry which is preliminary data.</text>
</comment>